<evidence type="ECO:0000256" key="2">
    <source>
        <dbReference type="ARBA" id="ARBA00022857"/>
    </source>
</evidence>
<dbReference type="InterPro" id="IPR036291">
    <property type="entry name" value="NAD(P)-bd_dom_sf"/>
</dbReference>
<dbReference type="CDD" id="cd05251">
    <property type="entry name" value="NmrA_like_SDR_a"/>
    <property type="match status" value="1"/>
</dbReference>
<reference evidence="4 5" key="1">
    <citation type="journal article" date="2016" name="Sci. Rep.">
        <title>Peltaster fructicola genome reveals evolution from an invasive phytopathogen to an ectophytic parasite.</title>
        <authorList>
            <person name="Xu C."/>
            <person name="Chen H."/>
            <person name="Gleason M.L."/>
            <person name="Xu J.R."/>
            <person name="Liu H."/>
            <person name="Zhang R."/>
            <person name="Sun G."/>
        </authorList>
    </citation>
    <scope>NUCLEOTIDE SEQUENCE [LARGE SCALE GENOMIC DNA]</scope>
    <source>
        <strain evidence="4 5">LNHT1506</strain>
    </source>
</reference>
<dbReference type="PANTHER" id="PTHR42748">
    <property type="entry name" value="NITROGEN METABOLITE REPRESSION PROTEIN NMRA FAMILY MEMBER"/>
    <property type="match status" value="1"/>
</dbReference>
<dbReference type="Pfam" id="PF05368">
    <property type="entry name" value="NmrA"/>
    <property type="match status" value="1"/>
</dbReference>
<evidence type="ECO:0000259" key="3">
    <source>
        <dbReference type="Pfam" id="PF05368"/>
    </source>
</evidence>
<dbReference type="Gene3D" id="3.40.50.720">
    <property type="entry name" value="NAD(P)-binding Rossmann-like Domain"/>
    <property type="match status" value="1"/>
</dbReference>
<protein>
    <recommendedName>
        <fullName evidence="3">NmrA-like domain-containing protein</fullName>
    </recommendedName>
</protein>
<comment type="similarity">
    <text evidence="1">Belongs to the NmrA-type oxidoreductase family.</text>
</comment>
<dbReference type="GO" id="GO:0005634">
    <property type="term" value="C:nucleus"/>
    <property type="evidence" value="ECO:0007669"/>
    <property type="project" value="TreeGrafter"/>
</dbReference>
<keyword evidence="5" id="KW-1185">Reference proteome</keyword>
<dbReference type="Proteomes" id="UP000503462">
    <property type="component" value="Chromosome 1"/>
</dbReference>
<dbReference type="Gene3D" id="3.90.25.10">
    <property type="entry name" value="UDP-galactose 4-epimerase, domain 1"/>
    <property type="match status" value="1"/>
</dbReference>
<dbReference type="OrthoDB" id="9997102at2759"/>
<dbReference type="AlphaFoldDB" id="A0A6H0XN61"/>
<name>A0A6H0XN61_9PEZI</name>
<dbReference type="PANTHER" id="PTHR42748:SF25">
    <property type="entry name" value="NMRA FAMILY PROTEIN"/>
    <property type="match status" value="1"/>
</dbReference>
<feature type="domain" description="NmrA-like" evidence="3">
    <location>
        <begin position="4"/>
        <end position="293"/>
    </location>
</feature>
<gene>
    <name evidence="4" type="ORF">AMS68_001447</name>
</gene>
<evidence type="ECO:0000313" key="4">
    <source>
        <dbReference type="EMBL" id="QIW95929.1"/>
    </source>
</evidence>
<dbReference type="EMBL" id="CP051139">
    <property type="protein sequence ID" value="QIW95929.1"/>
    <property type="molecule type" value="Genomic_DNA"/>
</dbReference>
<keyword evidence="2" id="KW-0521">NADP</keyword>
<dbReference type="InterPro" id="IPR008030">
    <property type="entry name" value="NmrA-like"/>
</dbReference>
<dbReference type="InterPro" id="IPR051164">
    <property type="entry name" value="NmrA-like_oxidored"/>
</dbReference>
<proteinExistence type="inferred from homology"/>
<organism evidence="4 5">
    <name type="scientific">Peltaster fructicola</name>
    <dbReference type="NCBI Taxonomy" id="286661"/>
    <lineage>
        <taxon>Eukaryota</taxon>
        <taxon>Fungi</taxon>
        <taxon>Dikarya</taxon>
        <taxon>Ascomycota</taxon>
        <taxon>Pezizomycotina</taxon>
        <taxon>Dothideomycetes</taxon>
        <taxon>Dothideomycetes incertae sedis</taxon>
        <taxon>Peltaster</taxon>
    </lineage>
</organism>
<evidence type="ECO:0000313" key="5">
    <source>
        <dbReference type="Proteomes" id="UP000503462"/>
    </source>
</evidence>
<accession>A0A6H0XN61</accession>
<sequence length="303" mass="32885">MSARTILITGATGKQGGAVLTALAKNPSLTLLAVTRNASGQGAQKLISKGNNIKVVEGNLDDVPSLFKNAAEVAQGPIWGVYSVQLSQGTGVTHEGEIKQGKAMVDESIKAGVKHFVYSSVERGGDEHSWNNPTPVPHFQSKYEIEHYLRDNAGTMGWTILRPVAFMDNLEPKFPSQVFIAALRDTVGTKPVQWVAVHDIGVFARMAFESPEKFNHKAIGLAGAELTVSQLDQAFKNKTPQGMAGTYWALGAILKLVIGELGLMINWFGSDGYKADIPGLKKMYPGLMDMETWIEKESPFPKK</sequence>
<evidence type="ECO:0000256" key="1">
    <source>
        <dbReference type="ARBA" id="ARBA00006328"/>
    </source>
</evidence>
<dbReference type="SUPFAM" id="SSF51735">
    <property type="entry name" value="NAD(P)-binding Rossmann-fold domains"/>
    <property type="match status" value="1"/>
</dbReference>